<protein>
    <submittedName>
        <fullName evidence="1">Uncharacterized protein</fullName>
    </submittedName>
</protein>
<sequence>MRVKLSKGTLLGCMGVAVGVELQLTLSFTPFLNDFFYPARDMRSALLIESFELSLYQFKLCFEGLDGVPLVCGCPSISNDGHELLSIGLEVKEFEWECIRWWLLVRVVKVALWSEAVLGEKTVLTPGHVV</sequence>
<accession>A0AAD6P598</accession>
<evidence type="ECO:0000313" key="2">
    <source>
        <dbReference type="Proteomes" id="UP001162972"/>
    </source>
</evidence>
<proteinExistence type="predicted"/>
<organism evidence="1 2">
    <name type="scientific">Salix udensis</name>
    <dbReference type="NCBI Taxonomy" id="889485"/>
    <lineage>
        <taxon>Eukaryota</taxon>
        <taxon>Viridiplantae</taxon>
        <taxon>Streptophyta</taxon>
        <taxon>Embryophyta</taxon>
        <taxon>Tracheophyta</taxon>
        <taxon>Spermatophyta</taxon>
        <taxon>Magnoliopsida</taxon>
        <taxon>eudicotyledons</taxon>
        <taxon>Gunneridae</taxon>
        <taxon>Pentapetalae</taxon>
        <taxon>rosids</taxon>
        <taxon>fabids</taxon>
        <taxon>Malpighiales</taxon>
        <taxon>Salicaceae</taxon>
        <taxon>Saliceae</taxon>
        <taxon>Salix</taxon>
    </lineage>
</organism>
<keyword evidence="2" id="KW-1185">Reference proteome</keyword>
<comment type="caution">
    <text evidence="1">The sequence shown here is derived from an EMBL/GenBank/DDBJ whole genome shotgun (WGS) entry which is preliminary data.</text>
</comment>
<dbReference type="EMBL" id="JAPFFJ010000011">
    <property type="protein sequence ID" value="KAJ6417149.1"/>
    <property type="molecule type" value="Genomic_DNA"/>
</dbReference>
<dbReference type="AlphaFoldDB" id="A0AAD6P598"/>
<reference evidence="1 2" key="1">
    <citation type="journal article" date="2023" name="Int. J. Mol. Sci.">
        <title>De Novo Assembly and Annotation of 11 Diverse Shrub Willow (Salix) Genomes Reveals Novel Gene Organization in Sex-Linked Regions.</title>
        <authorList>
            <person name="Hyden B."/>
            <person name="Feng K."/>
            <person name="Yates T.B."/>
            <person name="Jawdy S."/>
            <person name="Cereghino C."/>
            <person name="Smart L.B."/>
            <person name="Muchero W."/>
        </authorList>
    </citation>
    <scope>NUCLEOTIDE SEQUENCE [LARGE SCALE GENOMIC DNA]</scope>
    <source>
        <tissue evidence="1">Shoot tip</tissue>
    </source>
</reference>
<gene>
    <name evidence="1" type="ORF">OIU84_002951</name>
</gene>
<dbReference type="Proteomes" id="UP001162972">
    <property type="component" value="Chromosome 11"/>
</dbReference>
<evidence type="ECO:0000313" key="1">
    <source>
        <dbReference type="EMBL" id="KAJ6417149.1"/>
    </source>
</evidence>
<name>A0AAD6P598_9ROSI</name>